<feature type="compositionally biased region" description="Basic and acidic residues" evidence="1">
    <location>
        <begin position="13"/>
        <end position="37"/>
    </location>
</feature>
<dbReference type="STRING" id="888268.A0A1E5WME2"/>
<dbReference type="InterPro" id="IPR036047">
    <property type="entry name" value="F-box-like_dom_sf"/>
</dbReference>
<sequence>MGVLTAGSKRRRWLEEQSRRQHGAVKEEEPRRQPGAVKEEDLISRIPDDVLGDIISLLPTNDGGRTQALSHRWRPLWRAAPLNLEARVVTFKDKERVAAALAAHRGPARRCALTWDAYYDGFPTLDGWLRSPTLDGLHEFELHYHAPDREFARRYDYARARRYDYARATPLLLPVLRFSPTLRVLCVSRDWCRFDIPAAGAGLFLHLEQLTLKGVNIAESTLHAILAGCPVLQSLVLHYNIGYRRLRISSSTLRCLGVTDGHKDREGRFEEVVVEDAPVLERIIPDGLMYDLKIRVVHAPKLKILDI</sequence>
<dbReference type="SUPFAM" id="SSF81383">
    <property type="entry name" value="F-box domain"/>
    <property type="match status" value="1"/>
</dbReference>
<proteinExistence type="predicted"/>
<dbReference type="SUPFAM" id="SSF52047">
    <property type="entry name" value="RNI-like"/>
    <property type="match status" value="1"/>
</dbReference>
<dbReference type="EMBL" id="LWDX02002289">
    <property type="protein sequence ID" value="OEL38300.1"/>
    <property type="molecule type" value="Genomic_DNA"/>
</dbReference>
<dbReference type="PANTHER" id="PTHR32141:SF150">
    <property type="entry name" value="FBD DOMAIN-CONTAINING PROTEIN"/>
    <property type="match status" value="1"/>
</dbReference>
<evidence type="ECO:0000313" key="4">
    <source>
        <dbReference type="Proteomes" id="UP000095767"/>
    </source>
</evidence>
<dbReference type="Proteomes" id="UP000095767">
    <property type="component" value="Unassembled WGS sequence"/>
</dbReference>
<dbReference type="InterPro" id="IPR055411">
    <property type="entry name" value="LRR_FXL15/At3g58940/PEG3-like"/>
</dbReference>
<evidence type="ECO:0000259" key="2">
    <source>
        <dbReference type="Pfam" id="PF24758"/>
    </source>
</evidence>
<gene>
    <name evidence="3" type="ORF">BAE44_0000684</name>
</gene>
<evidence type="ECO:0000313" key="3">
    <source>
        <dbReference type="EMBL" id="OEL38300.1"/>
    </source>
</evidence>
<feature type="region of interest" description="Disordered" evidence="1">
    <location>
        <begin position="1"/>
        <end position="37"/>
    </location>
</feature>
<dbReference type="AlphaFoldDB" id="A0A1E5WME2"/>
<reference evidence="3 4" key="1">
    <citation type="submission" date="2016-09" db="EMBL/GenBank/DDBJ databases">
        <title>The draft genome of Dichanthelium oligosanthes: A C3 panicoid grass species.</title>
        <authorList>
            <person name="Studer A.J."/>
            <person name="Schnable J.C."/>
            <person name="Brutnell T.P."/>
        </authorList>
    </citation>
    <scope>NUCLEOTIDE SEQUENCE [LARGE SCALE GENOMIC DNA]</scope>
    <source>
        <strain evidence="4">cv. Kellogg 1175</strain>
        <tissue evidence="3">Leaf</tissue>
    </source>
</reference>
<dbReference type="PANTHER" id="PTHR32141">
    <property type="match status" value="1"/>
</dbReference>
<name>A0A1E5WME2_9POAL</name>
<keyword evidence="4" id="KW-1185">Reference proteome</keyword>
<feature type="domain" description="F-box/LRR-repeat protein 15/At3g58940/PEG3-like LRR" evidence="2">
    <location>
        <begin position="125"/>
        <end position="306"/>
    </location>
</feature>
<dbReference type="OrthoDB" id="599900at2759"/>
<dbReference type="Pfam" id="PF24758">
    <property type="entry name" value="LRR_At5g56370"/>
    <property type="match status" value="1"/>
</dbReference>
<comment type="caution">
    <text evidence="3">The sequence shown here is derived from an EMBL/GenBank/DDBJ whole genome shotgun (WGS) entry which is preliminary data.</text>
</comment>
<evidence type="ECO:0000256" key="1">
    <source>
        <dbReference type="SAM" id="MobiDB-lite"/>
    </source>
</evidence>
<protein>
    <recommendedName>
        <fullName evidence="2">F-box/LRR-repeat protein 15/At3g58940/PEG3-like LRR domain-containing protein</fullName>
    </recommendedName>
</protein>
<accession>A0A1E5WME2</accession>
<dbReference type="InterPro" id="IPR055302">
    <property type="entry name" value="F-box_dom-containing"/>
</dbReference>
<organism evidence="3 4">
    <name type="scientific">Dichanthelium oligosanthes</name>
    <dbReference type="NCBI Taxonomy" id="888268"/>
    <lineage>
        <taxon>Eukaryota</taxon>
        <taxon>Viridiplantae</taxon>
        <taxon>Streptophyta</taxon>
        <taxon>Embryophyta</taxon>
        <taxon>Tracheophyta</taxon>
        <taxon>Spermatophyta</taxon>
        <taxon>Magnoliopsida</taxon>
        <taxon>Liliopsida</taxon>
        <taxon>Poales</taxon>
        <taxon>Poaceae</taxon>
        <taxon>PACMAD clade</taxon>
        <taxon>Panicoideae</taxon>
        <taxon>Panicodae</taxon>
        <taxon>Paniceae</taxon>
        <taxon>Dichantheliinae</taxon>
        <taxon>Dichanthelium</taxon>
    </lineage>
</organism>